<dbReference type="AlphaFoldDB" id="A0A9W8HCL8"/>
<keyword evidence="2" id="KW-1185">Reference proteome</keyword>
<dbReference type="Proteomes" id="UP001140217">
    <property type="component" value="Unassembled WGS sequence"/>
</dbReference>
<gene>
    <name evidence="1" type="ORF">H4R18_001831</name>
</gene>
<comment type="caution">
    <text evidence="1">The sequence shown here is derived from an EMBL/GenBank/DDBJ whole genome shotgun (WGS) entry which is preliminary data.</text>
</comment>
<dbReference type="OrthoDB" id="5568849at2759"/>
<dbReference type="EMBL" id="JANBUL010000052">
    <property type="protein sequence ID" value="KAJ2783230.1"/>
    <property type="molecule type" value="Genomic_DNA"/>
</dbReference>
<evidence type="ECO:0000313" key="1">
    <source>
        <dbReference type="EMBL" id="KAJ2783230.1"/>
    </source>
</evidence>
<evidence type="ECO:0000313" key="2">
    <source>
        <dbReference type="Proteomes" id="UP001140217"/>
    </source>
</evidence>
<name>A0A9W8HCL8_9FUNG</name>
<organism evidence="1 2">
    <name type="scientific">Coemansia javaensis</name>
    <dbReference type="NCBI Taxonomy" id="2761396"/>
    <lineage>
        <taxon>Eukaryota</taxon>
        <taxon>Fungi</taxon>
        <taxon>Fungi incertae sedis</taxon>
        <taxon>Zoopagomycota</taxon>
        <taxon>Kickxellomycotina</taxon>
        <taxon>Kickxellomycetes</taxon>
        <taxon>Kickxellales</taxon>
        <taxon>Kickxellaceae</taxon>
        <taxon>Coemansia</taxon>
    </lineage>
</organism>
<protein>
    <submittedName>
        <fullName evidence="1">Uncharacterized protein</fullName>
    </submittedName>
</protein>
<reference evidence="1" key="1">
    <citation type="submission" date="2022-07" db="EMBL/GenBank/DDBJ databases">
        <title>Phylogenomic reconstructions and comparative analyses of Kickxellomycotina fungi.</title>
        <authorList>
            <person name="Reynolds N.K."/>
            <person name="Stajich J.E."/>
            <person name="Barry K."/>
            <person name="Grigoriev I.V."/>
            <person name="Crous P."/>
            <person name="Smith M.E."/>
        </authorList>
    </citation>
    <scope>NUCLEOTIDE SEQUENCE</scope>
    <source>
        <strain evidence="1">NBRC 105414</strain>
    </source>
</reference>
<sequence>MEASRSTLIKSFLAREGPHTIGQLYEALTTRFPQQFGSVSRTKFKAVYLKNMKEFGQIKVKPCRDDAVLAKLREDPTSRVTSMREVAWLVSVNEDVAAKHLSDDIDLSVSHKSIVEQVDRETTRSKDFWTGKTNKPHDWRAALKAAGHKTSL</sequence>
<proteinExistence type="predicted"/>
<accession>A0A9W8HCL8</accession>